<name>A0ABR4BNL9_9LECA</name>
<comment type="caution">
    <text evidence="1">The sequence shown here is derived from an EMBL/GenBank/DDBJ whole genome shotgun (WGS) entry which is preliminary data.</text>
</comment>
<evidence type="ECO:0000313" key="2">
    <source>
        <dbReference type="Proteomes" id="UP001590951"/>
    </source>
</evidence>
<keyword evidence="2" id="KW-1185">Reference proteome</keyword>
<reference evidence="1 2" key="1">
    <citation type="submission" date="2024-09" db="EMBL/GenBank/DDBJ databases">
        <title>Rethinking Asexuality: The Enigmatic Case of Functional Sexual Genes in Lepraria (Stereocaulaceae).</title>
        <authorList>
            <person name="Doellman M."/>
            <person name="Sun Y."/>
            <person name="Barcenas-Pena A."/>
            <person name="Lumbsch H.T."/>
            <person name="Grewe F."/>
        </authorList>
    </citation>
    <scope>NUCLEOTIDE SEQUENCE [LARGE SCALE GENOMIC DNA]</scope>
    <source>
        <strain evidence="1 2">Grewe 0041</strain>
    </source>
</reference>
<dbReference type="Proteomes" id="UP001590951">
    <property type="component" value="Unassembled WGS sequence"/>
</dbReference>
<sequence length="193" mass="21622">MQLVGLPLDFTQRKRIPYTNYSIPLVLEDDNSTLYTLADSSDFGVTTLYVNIYGPESLFDATDISTSDCALFLQDPQAAIVRSCIEALIECHLALVQLLTPRPSPPEIEEFSGSLDPFHDPELAKDLPETESAEVLKTRLYPYQNKQSSSCCDGNRVGHSAANIKMYGDWSWMEKGQKANLKIQVLQIFMAEH</sequence>
<accession>A0ABR4BNL9</accession>
<organism evidence="1 2">
    <name type="scientific">Lepraria finkii</name>
    <dbReference type="NCBI Taxonomy" id="1340010"/>
    <lineage>
        <taxon>Eukaryota</taxon>
        <taxon>Fungi</taxon>
        <taxon>Dikarya</taxon>
        <taxon>Ascomycota</taxon>
        <taxon>Pezizomycotina</taxon>
        <taxon>Lecanoromycetes</taxon>
        <taxon>OSLEUM clade</taxon>
        <taxon>Lecanoromycetidae</taxon>
        <taxon>Lecanorales</taxon>
        <taxon>Lecanorineae</taxon>
        <taxon>Stereocaulaceae</taxon>
        <taxon>Lepraria</taxon>
    </lineage>
</organism>
<protein>
    <submittedName>
        <fullName evidence="1">Uncharacterized protein</fullName>
    </submittedName>
</protein>
<gene>
    <name evidence="1" type="ORF">ABVK25_001154</name>
</gene>
<evidence type="ECO:0000313" key="1">
    <source>
        <dbReference type="EMBL" id="KAL2058426.1"/>
    </source>
</evidence>
<proteinExistence type="predicted"/>
<dbReference type="EMBL" id="JBHFEH010000002">
    <property type="protein sequence ID" value="KAL2058426.1"/>
    <property type="molecule type" value="Genomic_DNA"/>
</dbReference>